<dbReference type="PROSITE" id="PS51257">
    <property type="entry name" value="PROKAR_LIPOPROTEIN"/>
    <property type="match status" value="1"/>
</dbReference>
<organism evidence="3 4">
    <name type="scientific">Gordonia humi</name>
    <dbReference type="NCBI Taxonomy" id="686429"/>
    <lineage>
        <taxon>Bacteria</taxon>
        <taxon>Bacillati</taxon>
        <taxon>Actinomycetota</taxon>
        <taxon>Actinomycetes</taxon>
        <taxon>Mycobacteriales</taxon>
        <taxon>Gordoniaceae</taxon>
        <taxon>Gordonia</taxon>
    </lineage>
</organism>
<keyword evidence="4" id="KW-1185">Reference proteome</keyword>
<feature type="signal peptide" evidence="2">
    <location>
        <begin position="1"/>
        <end position="25"/>
    </location>
</feature>
<dbReference type="GO" id="GO:0008800">
    <property type="term" value="F:beta-lactamase activity"/>
    <property type="evidence" value="ECO:0007669"/>
    <property type="project" value="InterPro"/>
</dbReference>
<accession>A0A840F7B8</accession>
<dbReference type="GO" id="GO:0046677">
    <property type="term" value="P:response to antibiotic"/>
    <property type="evidence" value="ECO:0007669"/>
    <property type="project" value="InterPro"/>
</dbReference>
<keyword evidence="2" id="KW-0732">Signal</keyword>
<reference evidence="3 4" key="1">
    <citation type="submission" date="2020-08" db="EMBL/GenBank/DDBJ databases">
        <title>Sequencing the genomes of 1000 actinobacteria strains.</title>
        <authorList>
            <person name="Klenk H.-P."/>
        </authorList>
    </citation>
    <scope>NUCLEOTIDE SEQUENCE [LARGE SCALE GENOMIC DNA]</scope>
    <source>
        <strain evidence="3 4">DSM 45298</strain>
    </source>
</reference>
<dbReference type="PANTHER" id="PTHR35333:SF3">
    <property type="entry name" value="BETA-LACTAMASE-TYPE TRANSPEPTIDASE FOLD CONTAINING PROTEIN"/>
    <property type="match status" value="1"/>
</dbReference>
<gene>
    <name evidence="3" type="ORF">BKA16_001979</name>
</gene>
<evidence type="ECO:0008006" key="5">
    <source>
        <dbReference type="Google" id="ProtNLM"/>
    </source>
</evidence>
<dbReference type="Proteomes" id="UP000551501">
    <property type="component" value="Unassembled WGS sequence"/>
</dbReference>
<comment type="caution">
    <text evidence="3">The sequence shown here is derived from an EMBL/GenBank/DDBJ whole genome shotgun (WGS) entry which is preliminary data.</text>
</comment>
<feature type="region of interest" description="Disordered" evidence="1">
    <location>
        <begin position="42"/>
        <end position="61"/>
    </location>
</feature>
<evidence type="ECO:0000256" key="2">
    <source>
        <dbReference type="SAM" id="SignalP"/>
    </source>
</evidence>
<dbReference type="SUPFAM" id="SSF56601">
    <property type="entry name" value="beta-lactamase/transpeptidase-like"/>
    <property type="match status" value="1"/>
</dbReference>
<dbReference type="AlphaFoldDB" id="A0A840F7B8"/>
<dbReference type="InterPro" id="IPR012338">
    <property type="entry name" value="Beta-lactam/transpept-like"/>
</dbReference>
<protein>
    <recommendedName>
        <fullName evidence="5">Beta-lactamase class A</fullName>
    </recommendedName>
</protein>
<dbReference type="EMBL" id="JACIFP010000001">
    <property type="protein sequence ID" value="MBB4135427.1"/>
    <property type="molecule type" value="Genomic_DNA"/>
</dbReference>
<evidence type="ECO:0000313" key="4">
    <source>
        <dbReference type="Proteomes" id="UP000551501"/>
    </source>
</evidence>
<sequence length="296" mass="30034">MASKRRTTGIAVLVAALAVSLAACGDDAASEGVATVTEIVTAPSSTTPQAPSSTEKSSNAERRLTASFDDLALAQPVGLAVEAVGGGNSMVFGDQTPRVAWSTIKVPIALAAERRNGASDSESAAIIDSDNAAAEALWASLGSPDQAAAAVTEVLREGGDETTTVPSQKLRPEYTVFGQTSWPLADAATFTAHLPCLPGSEHVVSLMGQVAGNQQWGLEVIPARATAVKGGWGPNADGGYVVRQIGLVTLKNGRRAAVAMSTYAPGASMDSGIAALNQVGGWVGRHLASLPAGRCA</sequence>
<proteinExistence type="predicted"/>
<dbReference type="Gene3D" id="3.40.710.10">
    <property type="entry name" value="DD-peptidase/beta-lactamase superfamily"/>
    <property type="match status" value="1"/>
</dbReference>
<evidence type="ECO:0000313" key="3">
    <source>
        <dbReference type="EMBL" id="MBB4135427.1"/>
    </source>
</evidence>
<feature type="compositionally biased region" description="Low complexity" evidence="1">
    <location>
        <begin position="42"/>
        <end position="54"/>
    </location>
</feature>
<name>A0A840F7B8_9ACTN</name>
<dbReference type="InterPro" id="IPR000871">
    <property type="entry name" value="Beta-lactam_class-A"/>
</dbReference>
<feature type="chain" id="PRO_5038910885" description="Beta-lactamase class A" evidence="2">
    <location>
        <begin position="26"/>
        <end position="296"/>
    </location>
</feature>
<dbReference type="PANTHER" id="PTHR35333">
    <property type="entry name" value="BETA-LACTAMASE"/>
    <property type="match status" value="1"/>
</dbReference>
<dbReference type="GO" id="GO:0030655">
    <property type="term" value="P:beta-lactam antibiotic catabolic process"/>
    <property type="evidence" value="ECO:0007669"/>
    <property type="project" value="InterPro"/>
</dbReference>
<evidence type="ECO:0000256" key="1">
    <source>
        <dbReference type="SAM" id="MobiDB-lite"/>
    </source>
</evidence>